<evidence type="ECO:0000313" key="2">
    <source>
        <dbReference type="Proteomes" id="UP000749559"/>
    </source>
</evidence>
<dbReference type="EMBL" id="CAIIXF020000002">
    <property type="protein sequence ID" value="CAH1778201.1"/>
    <property type="molecule type" value="Genomic_DNA"/>
</dbReference>
<dbReference type="Proteomes" id="UP000749559">
    <property type="component" value="Unassembled WGS sequence"/>
</dbReference>
<gene>
    <name evidence="1" type="ORF">OFUS_LOCUS5157</name>
</gene>
<name>A0A8J1XMN1_OWEFU</name>
<keyword evidence="2" id="KW-1185">Reference proteome</keyword>
<dbReference type="SMART" id="SM01411">
    <property type="entry name" value="Ephrin_rec_like"/>
    <property type="match status" value="1"/>
</dbReference>
<protein>
    <submittedName>
        <fullName evidence="1">Uncharacterized protein</fullName>
    </submittedName>
</protein>
<reference evidence="1" key="1">
    <citation type="submission" date="2022-03" db="EMBL/GenBank/DDBJ databases">
        <authorList>
            <person name="Martin C."/>
        </authorList>
    </citation>
    <scope>NUCLEOTIDE SEQUENCE</scope>
</reference>
<dbReference type="OrthoDB" id="8110064at2759"/>
<proteinExistence type="predicted"/>
<dbReference type="InterPro" id="IPR038737">
    <property type="entry name" value="SF3b_su1-like"/>
</dbReference>
<sequence>MCLVGHYCEEGSREPEPCPAGTYSNNVGNPNAAMYRPCDAGMYCNETECRHQLESDAGFYCPGWNSVVTPVDTPCVIGLHCPQGAPAQCHVTQAPIEISLRHLYVLNALLVSTVYLKRLLQGPGSRTNLSISAFGDIALGIFGFGFEDVLIHLLCHVWPDVFELSPHEIQAFMSTIEGMRVGLGPSGVLQYIIQICDLYLGTPATIMDTQIHHSWTVIDNLYIYCCC</sequence>
<dbReference type="GO" id="GO:0003729">
    <property type="term" value="F:mRNA binding"/>
    <property type="evidence" value="ECO:0007669"/>
    <property type="project" value="InterPro"/>
</dbReference>
<dbReference type="AlphaFoldDB" id="A0A8J1XMN1"/>
<dbReference type="PANTHER" id="PTHR12097">
    <property type="entry name" value="SPLICING FACTOR 3B, SUBUNIT 1-RELATED"/>
    <property type="match status" value="1"/>
</dbReference>
<comment type="caution">
    <text evidence="1">The sequence shown here is derived from an EMBL/GenBank/DDBJ whole genome shotgun (WGS) entry which is preliminary data.</text>
</comment>
<evidence type="ECO:0000313" key="1">
    <source>
        <dbReference type="EMBL" id="CAH1778201.1"/>
    </source>
</evidence>
<dbReference type="GO" id="GO:0000245">
    <property type="term" value="P:spliceosomal complex assembly"/>
    <property type="evidence" value="ECO:0007669"/>
    <property type="project" value="InterPro"/>
</dbReference>
<organism evidence="1 2">
    <name type="scientific">Owenia fusiformis</name>
    <name type="common">Polychaete worm</name>
    <dbReference type="NCBI Taxonomy" id="6347"/>
    <lineage>
        <taxon>Eukaryota</taxon>
        <taxon>Metazoa</taxon>
        <taxon>Spiralia</taxon>
        <taxon>Lophotrochozoa</taxon>
        <taxon>Annelida</taxon>
        <taxon>Polychaeta</taxon>
        <taxon>Sedentaria</taxon>
        <taxon>Canalipalpata</taxon>
        <taxon>Sabellida</taxon>
        <taxon>Oweniida</taxon>
        <taxon>Oweniidae</taxon>
        <taxon>Owenia</taxon>
    </lineage>
</organism>
<accession>A0A8J1XMN1</accession>